<gene>
    <name evidence="3" type="primary">LOC104234914</name>
</gene>
<evidence type="ECO:0000313" key="2">
    <source>
        <dbReference type="Proteomes" id="UP000189701"/>
    </source>
</evidence>
<reference evidence="2" key="1">
    <citation type="journal article" date="2013" name="Genome Biol.">
        <title>Reference genomes and transcriptomes of Nicotiana sylvestris and Nicotiana tomentosiformis.</title>
        <authorList>
            <person name="Sierro N."/>
            <person name="Battey J.N."/>
            <person name="Ouadi S."/>
            <person name="Bovet L."/>
            <person name="Goepfert S."/>
            <person name="Bakaher N."/>
            <person name="Peitsch M.C."/>
            <person name="Ivanov N.V."/>
        </authorList>
    </citation>
    <scope>NUCLEOTIDE SEQUENCE [LARGE SCALE GENOMIC DNA]</scope>
</reference>
<dbReference type="PANTHER" id="PTHR33223">
    <property type="entry name" value="CCHC-TYPE DOMAIN-CONTAINING PROTEIN"/>
    <property type="match status" value="1"/>
</dbReference>
<dbReference type="AlphaFoldDB" id="A0A1U7XK49"/>
<keyword evidence="2" id="KW-1185">Reference proteome</keyword>
<proteinExistence type="predicted"/>
<name>A0A1U7XK49_NICSY</name>
<dbReference type="eggNOG" id="KOG0017">
    <property type="taxonomic scope" value="Eukaryota"/>
</dbReference>
<feature type="region of interest" description="Disordered" evidence="1">
    <location>
        <begin position="148"/>
        <end position="178"/>
    </location>
</feature>
<dbReference type="Proteomes" id="UP000189701">
    <property type="component" value="Unplaced"/>
</dbReference>
<evidence type="ECO:0000256" key="1">
    <source>
        <dbReference type="SAM" id="MobiDB-lite"/>
    </source>
</evidence>
<accession>A0A1U7XK49</accession>
<dbReference type="RefSeq" id="XP_009786865.1">
    <property type="nucleotide sequence ID" value="XM_009788563.1"/>
</dbReference>
<organism evidence="2 3">
    <name type="scientific">Nicotiana sylvestris</name>
    <name type="common">Wood tobacco</name>
    <name type="synonym">South American tobacco</name>
    <dbReference type="NCBI Taxonomy" id="4096"/>
    <lineage>
        <taxon>Eukaryota</taxon>
        <taxon>Viridiplantae</taxon>
        <taxon>Streptophyta</taxon>
        <taxon>Embryophyta</taxon>
        <taxon>Tracheophyta</taxon>
        <taxon>Spermatophyta</taxon>
        <taxon>Magnoliopsida</taxon>
        <taxon>eudicotyledons</taxon>
        <taxon>Gunneridae</taxon>
        <taxon>Pentapetalae</taxon>
        <taxon>asterids</taxon>
        <taxon>lamiids</taxon>
        <taxon>Solanales</taxon>
        <taxon>Solanaceae</taxon>
        <taxon>Nicotianoideae</taxon>
        <taxon>Nicotianeae</taxon>
        <taxon>Nicotiana</taxon>
    </lineage>
</organism>
<protein>
    <submittedName>
        <fullName evidence="3">Uncharacterized protein LOC104234914</fullName>
    </submittedName>
</protein>
<evidence type="ECO:0000313" key="3">
    <source>
        <dbReference type="RefSeq" id="XP_009786865.1"/>
    </source>
</evidence>
<dbReference type="PANTHER" id="PTHR33223:SF11">
    <property type="entry name" value="ELEMENT PROTEIN, PUTATIVE-RELATED"/>
    <property type="match status" value="1"/>
</dbReference>
<feature type="compositionally biased region" description="Basic and acidic residues" evidence="1">
    <location>
        <begin position="148"/>
        <end position="173"/>
    </location>
</feature>
<reference evidence="3" key="2">
    <citation type="submission" date="2025-08" db="UniProtKB">
        <authorList>
            <consortium name="RefSeq"/>
        </authorList>
    </citation>
    <scope>IDENTIFICATION</scope>
    <source>
        <tissue evidence="3">Leaf</tissue>
    </source>
</reference>
<sequence length="327" mass="37596">MYNSRVDQIPGAIPILKGLDSKKFVQKPFSQSAAPKPIPKKFRMPDIPKYNGTTDPNEHITSYACKIKINDLEDDEIESVLVKLLGETLSKGAMIWCHNLPPNSIISFAMLTDSFVKAHARAIKMYVWAYPQLPMIGLSKPLLRSEGRIQRDIDRKPRSNRDRYQPYSADRRNNGPGRIVSAIGRIKDTRWPKPCKTDPAQRNLNQICKYHGTHGHITEDCRKLREEVARLFNEGHLREFLSDRAKNHFRDKDAKRKNEQEEPQHMIRMIIGGADIPQGPTFKCIKVTITRDKHTQDYLPKDTLSFNDEDAEGIEQPYNDALVYLSF</sequence>